<reference evidence="2" key="1">
    <citation type="journal article" date="2015" name="PLoS Genet.">
        <title>The dynamic genome and transcriptome of the human fungal pathogen Blastomyces and close relative Emmonsia.</title>
        <authorList>
            <person name="Munoz J.F."/>
            <person name="Gauthier G.M."/>
            <person name="Desjardins C.A."/>
            <person name="Gallo J.E."/>
            <person name="Holder J."/>
            <person name="Sullivan T.D."/>
            <person name="Marty A.J."/>
            <person name="Carmen J.C."/>
            <person name="Chen Z."/>
            <person name="Ding L."/>
            <person name="Gujja S."/>
            <person name="Magrini V."/>
            <person name="Misas E."/>
            <person name="Mitreva M."/>
            <person name="Priest M."/>
            <person name="Saif S."/>
            <person name="Whiston E.A."/>
            <person name="Young S."/>
            <person name="Zeng Q."/>
            <person name="Goldman W.E."/>
            <person name="Mardis E.R."/>
            <person name="Taylor J.W."/>
            <person name="McEwen J.G."/>
            <person name="Clay O.K."/>
            <person name="Klein B.S."/>
            <person name="Cuomo C.A."/>
        </authorList>
    </citation>
    <scope>NUCLEOTIDE SEQUENCE [LARGE SCALE GENOMIC DNA]</scope>
    <source>
        <strain evidence="2">UAMH 139</strain>
    </source>
</reference>
<dbReference type="Proteomes" id="UP000053573">
    <property type="component" value="Unassembled WGS sequence"/>
</dbReference>
<dbReference type="EMBL" id="LDEV01002831">
    <property type="protein sequence ID" value="KLJ07410.1"/>
    <property type="molecule type" value="Genomic_DNA"/>
</dbReference>
<evidence type="ECO:0000313" key="2">
    <source>
        <dbReference type="Proteomes" id="UP000053573"/>
    </source>
</evidence>
<protein>
    <submittedName>
        <fullName evidence="1">Uncharacterized protein</fullName>
    </submittedName>
</protein>
<name>A0A0H1B7Q4_9EURO</name>
<comment type="caution">
    <text evidence="1">The sequence shown here is derived from an EMBL/GenBank/DDBJ whole genome shotgun (WGS) entry which is preliminary data.</text>
</comment>
<dbReference type="AlphaFoldDB" id="A0A0H1B7Q4"/>
<gene>
    <name evidence="1" type="ORF">EMPG_17110</name>
</gene>
<accession>A0A0H1B7Q4</accession>
<keyword evidence="2" id="KW-1185">Reference proteome</keyword>
<proteinExistence type="predicted"/>
<evidence type="ECO:0000313" key="1">
    <source>
        <dbReference type="EMBL" id="KLJ07410.1"/>
    </source>
</evidence>
<organism evidence="1 2">
    <name type="scientific">Blastomyces silverae</name>
    <dbReference type="NCBI Taxonomy" id="2060906"/>
    <lineage>
        <taxon>Eukaryota</taxon>
        <taxon>Fungi</taxon>
        <taxon>Dikarya</taxon>
        <taxon>Ascomycota</taxon>
        <taxon>Pezizomycotina</taxon>
        <taxon>Eurotiomycetes</taxon>
        <taxon>Eurotiomycetidae</taxon>
        <taxon>Onygenales</taxon>
        <taxon>Ajellomycetaceae</taxon>
        <taxon>Blastomyces</taxon>
    </lineage>
</organism>
<sequence>MILRITTLRRDLMITMTSRPCPSPDYSTINMARGALERLQRCEMMSVALEWLMIAKFPGSVFYPNPCQTRTRPLRSTTNTSTTRYTPVPGALLTMAPPWTPLVYSSGGQWSTGSKREELGEVRYLCLRRATVLEMKTTATLTATRTAYTVSP</sequence>